<reference evidence="2 3" key="1">
    <citation type="submission" date="2021-07" db="EMBL/GenBank/DDBJ databases">
        <title>Paenibacillus radiodurans sp. nov., isolated from the southeastern edge of Tengger Desert.</title>
        <authorList>
            <person name="Zhang G."/>
        </authorList>
    </citation>
    <scope>NUCLEOTIDE SEQUENCE [LARGE SCALE GENOMIC DNA]</scope>
    <source>
        <strain evidence="2 3">CCM 7311</strain>
    </source>
</reference>
<dbReference type="InterPro" id="IPR006059">
    <property type="entry name" value="SBP"/>
</dbReference>
<organism evidence="2 3">
    <name type="scientific">Paenibacillus sepulcri</name>
    <dbReference type="NCBI Taxonomy" id="359917"/>
    <lineage>
        <taxon>Bacteria</taxon>
        <taxon>Bacillati</taxon>
        <taxon>Bacillota</taxon>
        <taxon>Bacilli</taxon>
        <taxon>Bacillales</taxon>
        <taxon>Paenibacillaceae</taxon>
        <taxon>Paenibacillus</taxon>
    </lineage>
</organism>
<protein>
    <submittedName>
        <fullName evidence="2">Extracellular solute-binding protein</fullName>
    </submittedName>
</protein>
<sequence length="462" mass="50028">MSSPMVITLRKLAMSLVVLLLPLLTAACSTANNEPTIPAGDTTGPVSADPIVLTIAVQSNEPFFDSLKAAFEASHPGIEVNFKEYVAMPGDKTAAGASAQIQRDMDKFVSTVTTELASGKGPDMLVTNYLPYKKYADKNMLADIGVMMNSDPDFKLDDYYANVFDTLKYNGKYVTIPTSVQFTNLWIGDSSAIGQSDVGDKDWSWQQFIDRVKPLVPSGGSAISQMPADTLLQTMLNPGIGQFVDQEARKASFDGEAFIHLLKQAKQMVDDGMVAPDAGTNLNLFLPYPFRYLSDLITIPQVMLGAEGAVYRAPGAAPGYAFRSNLTLSINDKSPNKEAAWEFLKFILSDEIQSNSSRSGMRGMPVSKKAFHGLQEALKQQENTGATSKKTLDGQSIVIEPPTDEEIDKLESYMTGINAVQETDSKIAELIAGETGPFFKGQKSAEETAGAIQGKVTTYLNE</sequence>
<dbReference type="InterPro" id="IPR050490">
    <property type="entry name" value="Bact_solute-bd_prot1"/>
</dbReference>
<dbReference type="Pfam" id="PF01547">
    <property type="entry name" value="SBP_bac_1"/>
    <property type="match status" value="1"/>
</dbReference>
<evidence type="ECO:0000313" key="2">
    <source>
        <dbReference type="EMBL" id="MBW7456315.1"/>
    </source>
</evidence>
<gene>
    <name evidence="2" type="ORF">K0U00_19970</name>
</gene>
<dbReference type="Proteomes" id="UP001519887">
    <property type="component" value="Unassembled WGS sequence"/>
</dbReference>
<dbReference type="PANTHER" id="PTHR43649:SF12">
    <property type="entry name" value="DIACETYLCHITOBIOSE BINDING PROTEIN DASA"/>
    <property type="match status" value="1"/>
</dbReference>
<evidence type="ECO:0000313" key="3">
    <source>
        <dbReference type="Proteomes" id="UP001519887"/>
    </source>
</evidence>
<keyword evidence="1" id="KW-0732">Signal</keyword>
<dbReference type="EMBL" id="JAHZIK010000546">
    <property type="protein sequence ID" value="MBW7456315.1"/>
    <property type="molecule type" value="Genomic_DNA"/>
</dbReference>
<proteinExistence type="predicted"/>
<feature type="chain" id="PRO_5046151704" evidence="1">
    <location>
        <begin position="32"/>
        <end position="462"/>
    </location>
</feature>
<feature type="signal peptide" evidence="1">
    <location>
        <begin position="1"/>
        <end position="31"/>
    </location>
</feature>
<keyword evidence="3" id="KW-1185">Reference proteome</keyword>
<dbReference type="Gene3D" id="3.40.190.10">
    <property type="entry name" value="Periplasmic binding protein-like II"/>
    <property type="match status" value="1"/>
</dbReference>
<dbReference type="SUPFAM" id="SSF53850">
    <property type="entry name" value="Periplasmic binding protein-like II"/>
    <property type="match status" value="1"/>
</dbReference>
<evidence type="ECO:0000256" key="1">
    <source>
        <dbReference type="SAM" id="SignalP"/>
    </source>
</evidence>
<comment type="caution">
    <text evidence="2">The sequence shown here is derived from an EMBL/GenBank/DDBJ whole genome shotgun (WGS) entry which is preliminary data.</text>
</comment>
<accession>A0ABS7C5W1</accession>
<dbReference type="PANTHER" id="PTHR43649">
    <property type="entry name" value="ARABINOSE-BINDING PROTEIN-RELATED"/>
    <property type="match status" value="1"/>
</dbReference>
<name>A0ABS7C5W1_9BACL</name>